<comment type="similarity">
    <text evidence="1">Belongs to the bacterial solute-binding protein 5 family.</text>
</comment>
<dbReference type="InterPro" id="IPR000914">
    <property type="entry name" value="SBP_5_dom"/>
</dbReference>
<dbReference type="PANTHER" id="PTHR30290:SF9">
    <property type="entry name" value="OLIGOPEPTIDE-BINDING PROTEIN APPA"/>
    <property type="match status" value="1"/>
</dbReference>
<dbReference type="Gene3D" id="3.40.190.10">
    <property type="entry name" value="Periplasmic binding protein-like II"/>
    <property type="match status" value="1"/>
</dbReference>
<reference evidence="6 7" key="1">
    <citation type="journal article" date="2015" name="Genome Announc.">
        <title>Genome Sequence of Lactobacillus curieae CCTCC M 2011381T, a Novel Producer of Gamma-aminobutyric Acid.</title>
        <authorList>
            <person name="Wang Y."/>
            <person name="Wang Y."/>
            <person name="Lang C."/>
            <person name="Wei D."/>
            <person name="Xu P."/>
            <person name="Xie J."/>
        </authorList>
    </citation>
    <scope>NUCLEOTIDE SEQUENCE [LARGE SCALE GENOMIC DNA]</scope>
    <source>
        <strain evidence="6 7">CCTCC M 2011381</strain>
    </source>
</reference>
<evidence type="ECO:0000313" key="7">
    <source>
        <dbReference type="Proteomes" id="UP000030361"/>
    </source>
</evidence>
<dbReference type="InterPro" id="IPR039424">
    <property type="entry name" value="SBP_5"/>
</dbReference>
<evidence type="ECO:0000256" key="2">
    <source>
        <dbReference type="ARBA" id="ARBA00022448"/>
    </source>
</evidence>
<evidence type="ECO:0000256" key="4">
    <source>
        <dbReference type="SAM" id="SignalP"/>
    </source>
</evidence>
<keyword evidence="2" id="KW-0813">Transport</keyword>
<feature type="chain" id="PRO_5038784657" evidence="4">
    <location>
        <begin position="21"/>
        <end position="599"/>
    </location>
</feature>
<dbReference type="GO" id="GO:0043190">
    <property type="term" value="C:ATP-binding cassette (ABC) transporter complex"/>
    <property type="evidence" value="ECO:0007669"/>
    <property type="project" value="InterPro"/>
</dbReference>
<dbReference type="RefSeq" id="WP_035166064.1">
    <property type="nucleotide sequence ID" value="NZ_CP018906.1"/>
</dbReference>
<dbReference type="CDD" id="cd08510">
    <property type="entry name" value="PBP2_Lactococcal_OppA_like"/>
    <property type="match status" value="1"/>
</dbReference>
<dbReference type="PANTHER" id="PTHR30290">
    <property type="entry name" value="PERIPLASMIC BINDING COMPONENT OF ABC TRANSPORTER"/>
    <property type="match status" value="1"/>
</dbReference>
<dbReference type="GO" id="GO:0042597">
    <property type="term" value="C:periplasmic space"/>
    <property type="evidence" value="ECO:0007669"/>
    <property type="project" value="UniProtKB-ARBA"/>
</dbReference>
<dbReference type="GO" id="GO:1904680">
    <property type="term" value="F:peptide transmembrane transporter activity"/>
    <property type="evidence" value="ECO:0007669"/>
    <property type="project" value="TreeGrafter"/>
</dbReference>
<evidence type="ECO:0000259" key="5">
    <source>
        <dbReference type="Pfam" id="PF00496"/>
    </source>
</evidence>
<proteinExistence type="inferred from homology"/>
<dbReference type="AlphaFoldDB" id="A0A1S6QGT2"/>
<feature type="domain" description="Solute-binding protein family 5" evidence="5">
    <location>
        <begin position="105"/>
        <end position="504"/>
    </location>
</feature>
<evidence type="ECO:0000256" key="1">
    <source>
        <dbReference type="ARBA" id="ARBA00005695"/>
    </source>
</evidence>
<dbReference type="GO" id="GO:0015833">
    <property type="term" value="P:peptide transport"/>
    <property type="evidence" value="ECO:0007669"/>
    <property type="project" value="TreeGrafter"/>
</dbReference>
<dbReference type="eggNOG" id="COG0747">
    <property type="taxonomic scope" value="Bacteria"/>
</dbReference>
<feature type="signal peptide" evidence="4">
    <location>
        <begin position="1"/>
        <end position="20"/>
    </location>
</feature>
<dbReference type="KEGG" id="lcu:PL11_002295"/>
<keyword evidence="7" id="KW-1185">Reference proteome</keyword>
<dbReference type="InterPro" id="IPR030678">
    <property type="entry name" value="Peptide/Ni-bd"/>
</dbReference>
<dbReference type="Pfam" id="PF00496">
    <property type="entry name" value="SBP_bac_5"/>
    <property type="match status" value="1"/>
</dbReference>
<dbReference type="PROSITE" id="PS51257">
    <property type="entry name" value="PROKAR_LIPOPROTEIN"/>
    <property type="match status" value="1"/>
</dbReference>
<dbReference type="EMBL" id="CP018906">
    <property type="protein sequence ID" value="AQW20826.1"/>
    <property type="molecule type" value="Genomic_DNA"/>
</dbReference>
<keyword evidence="3 4" id="KW-0732">Signal</keyword>
<dbReference type="OrthoDB" id="9796817at2"/>
<sequence>MSKKKWAAAGAVLLSAVALAACGKGGNESSGAGSHIKLPQTYSAKGAAKGNNSTLYGAEVSDAPFKGITLAVLQDNAEDADVYAPGGSDVLFKTDKNYKIIDGGLANQKLDRKKNTVTITLRNNAKWSDGKPVVAKDVEYSYEIIGNKNTTSQQYSSDFARIKGMAAYHAGKAKTISGITYPDGQNGKKVVIQYSKLSPSMKYAGNSFVWGTVSPYHHIKNIPIAKLASSSAVRKTPVFVGPYKLAKQVQGESTTWVPNKYYYGPKPKIKHITLQVVSSSNAVSAFKSKKYDFALSQVPGSQYKNIKKAVKGSYELVGTPAPSYGYFGFNLGHFDTKTGKNVMDKGMKMSNKNLRQAMMYALNLDATYKKLLNGVSWHANTLIPPVFKKYYDASNPGFKYNVKKANKLLNQAGYKKKGKWRTQPNGKPLVIHFGVMQGSPVSEAIYQSELQAWHKVGLNVKMTSGKPMEMNSFYSTLQAPKQNKIDIFNAAWSVSSEPTPTQIYGEDAPYNMGHFVTKKNTQLMNEMNNEKAWSSSYRVKKFKEWQKYMNDQAAYVADNFSYNYTPVNHRVKNFDLSNDSGPLTPGFWDKLELTSSNLK</sequence>
<evidence type="ECO:0000256" key="3">
    <source>
        <dbReference type="ARBA" id="ARBA00022729"/>
    </source>
</evidence>
<dbReference type="PIRSF" id="PIRSF002741">
    <property type="entry name" value="MppA"/>
    <property type="match status" value="1"/>
</dbReference>
<gene>
    <name evidence="6" type="ORF">PL11_002295</name>
</gene>
<evidence type="ECO:0000313" key="6">
    <source>
        <dbReference type="EMBL" id="AQW20826.1"/>
    </source>
</evidence>
<dbReference type="SUPFAM" id="SSF53850">
    <property type="entry name" value="Periplasmic binding protein-like II"/>
    <property type="match status" value="1"/>
</dbReference>
<protein>
    <submittedName>
        <fullName evidence="6">Oligopeptide ABC transporter substrate-binding protein</fullName>
    </submittedName>
</protein>
<name>A0A1S6QGT2_9LACO</name>
<organism evidence="6 7">
    <name type="scientific">Lentilactobacillus curieae</name>
    <dbReference type="NCBI Taxonomy" id="1138822"/>
    <lineage>
        <taxon>Bacteria</taxon>
        <taxon>Bacillati</taxon>
        <taxon>Bacillota</taxon>
        <taxon>Bacilli</taxon>
        <taxon>Lactobacillales</taxon>
        <taxon>Lactobacillaceae</taxon>
        <taxon>Lentilactobacillus</taxon>
    </lineage>
</organism>
<accession>A0A1S6QGT2</accession>
<dbReference type="Proteomes" id="UP000030361">
    <property type="component" value="Chromosome"/>
</dbReference>
<dbReference type="Gene3D" id="3.10.105.10">
    <property type="entry name" value="Dipeptide-binding Protein, Domain 3"/>
    <property type="match status" value="1"/>
</dbReference>